<feature type="transmembrane region" description="Helical" evidence="1">
    <location>
        <begin position="15"/>
        <end position="37"/>
    </location>
</feature>
<evidence type="ECO:0000313" key="3">
    <source>
        <dbReference type="Proteomes" id="UP001500736"/>
    </source>
</evidence>
<organism evidence="2 3">
    <name type="scientific">Gaetbulibacter jejuensis</name>
    <dbReference type="NCBI Taxonomy" id="584607"/>
    <lineage>
        <taxon>Bacteria</taxon>
        <taxon>Pseudomonadati</taxon>
        <taxon>Bacteroidota</taxon>
        <taxon>Flavobacteriia</taxon>
        <taxon>Flavobacteriales</taxon>
        <taxon>Flavobacteriaceae</taxon>
        <taxon>Gaetbulibacter</taxon>
    </lineage>
</organism>
<gene>
    <name evidence="2" type="ORF">GCM10009431_25410</name>
</gene>
<proteinExistence type="predicted"/>
<comment type="caution">
    <text evidence="2">The sequence shown here is derived from an EMBL/GenBank/DDBJ whole genome shotgun (WGS) entry which is preliminary data.</text>
</comment>
<evidence type="ECO:0000256" key="1">
    <source>
        <dbReference type="SAM" id="Phobius"/>
    </source>
</evidence>
<dbReference type="EMBL" id="BAAAGF010000004">
    <property type="protein sequence ID" value="GAA0747698.1"/>
    <property type="molecule type" value="Genomic_DNA"/>
</dbReference>
<sequence length="73" mass="8276">MNPELKSLLSKGFKYFYGVTLLASFVATLMLISYIGMKKDIDWNGALILYGILIPSLLIFRFISKKLEEKNVG</sequence>
<evidence type="ECO:0000313" key="2">
    <source>
        <dbReference type="EMBL" id="GAA0747698.1"/>
    </source>
</evidence>
<feature type="transmembrane region" description="Helical" evidence="1">
    <location>
        <begin position="43"/>
        <end position="63"/>
    </location>
</feature>
<keyword evidence="1" id="KW-0812">Transmembrane</keyword>
<dbReference type="Proteomes" id="UP001500736">
    <property type="component" value="Unassembled WGS sequence"/>
</dbReference>
<keyword evidence="1" id="KW-0472">Membrane</keyword>
<name>A0ABP3V3N5_9FLAO</name>
<keyword evidence="3" id="KW-1185">Reference proteome</keyword>
<accession>A0ABP3V3N5</accession>
<dbReference type="RefSeq" id="WP_343798805.1">
    <property type="nucleotide sequence ID" value="NZ_BAAAGF010000004.1"/>
</dbReference>
<keyword evidence="1" id="KW-1133">Transmembrane helix</keyword>
<reference evidence="3" key="1">
    <citation type="journal article" date="2019" name="Int. J. Syst. Evol. Microbiol.">
        <title>The Global Catalogue of Microorganisms (GCM) 10K type strain sequencing project: providing services to taxonomists for standard genome sequencing and annotation.</title>
        <authorList>
            <consortium name="The Broad Institute Genomics Platform"/>
            <consortium name="The Broad Institute Genome Sequencing Center for Infectious Disease"/>
            <person name="Wu L."/>
            <person name="Ma J."/>
        </authorList>
    </citation>
    <scope>NUCLEOTIDE SEQUENCE [LARGE SCALE GENOMIC DNA]</scope>
    <source>
        <strain evidence="3">JCM 15976</strain>
    </source>
</reference>
<protein>
    <submittedName>
        <fullName evidence="2">Uncharacterized protein</fullName>
    </submittedName>
</protein>